<dbReference type="PANTHER" id="PTHR12616">
    <property type="entry name" value="VACUOLAR PROTEIN SORTING VPS41"/>
    <property type="match status" value="1"/>
</dbReference>
<reference evidence="5 6" key="1">
    <citation type="submission" date="2020-04" db="EMBL/GenBank/DDBJ databases">
        <title>Plant Genome Project.</title>
        <authorList>
            <person name="Zhang R.-G."/>
        </authorList>
    </citation>
    <scope>NUCLEOTIDE SEQUENCE [LARGE SCALE GENOMIC DNA]</scope>
    <source>
        <strain evidence="5">YNK0</strain>
        <tissue evidence="5">Leaf</tissue>
    </source>
</reference>
<dbReference type="SMART" id="SM00320">
    <property type="entry name" value="WD40"/>
    <property type="match status" value="3"/>
</dbReference>
<dbReference type="InterPro" id="IPR011044">
    <property type="entry name" value="Quino_amine_DH_bsu"/>
</dbReference>
<organism evidence="5 6">
    <name type="scientific">Tetracentron sinense</name>
    <name type="common">Spur-leaf</name>
    <dbReference type="NCBI Taxonomy" id="13715"/>
    <lineage>
        <taxon>Eukaryota</taxon>
        <taxon>Viridiplantae</taxon>
        <taxon>Streptophyta</taxon>
        <taxon>Embryophyta</taxon>
        <taxon>Tracheophyta</taxon>
        <taxon>Spermatophyta</taxon>
        <taxon>Magnoliopsida</taxon>
        <taxon>Trochodendrales</taxon>
        <taxon>Trochodendraceae</taxon>
        <taxon>Tetracentron</taxon>
    </lineage>
</organism>
<dbReference type="OrthoDB" id="289913at2759"/>
<evidence type="ECO:0000259" key="4">
    <source>
        <dbReference type="Pfam" id="PF12816"/>
    </source>
</evidence>
<dbReference type="SUPFAM" id="SSF50969">
    <property type="entry name" value="YVTN repeat-like/Quinoprotein amine dehydrogenase"/>
    <property type="match status" value="1"/>
</dbReference>
<keyword evidence="2" id="KW-0853">WD repeat</keyword>
<dbReference type="GO" id="GO:0030897">
    <property type="term" value="C:HOPS complex"/>
    <property type="evidence" value="ECO:0007669"/>
    <property type="project" value="TreeGrafter"/>
</dbReference>
<feature type="region of interest" description="Disordered" evidence="3">
    <location>
        <begin position="132"/>
        <end position="151"/>
    </location>
</feature>
<dbReference type="InterPro" id="IPR015943">
    <property type="entry name" value="WD40/YVTN_repeat-like_dom_sf"/>
</dbReference>
<dbReference type="PROSITE" id="PS50082">
    <property type="entry name" value="WD_REPEATS_2"/>
    <property type="match status" value="3"/>
</dbReference>
<dbReference type="Pfam" id="PF23410">
    <property type="entry name" value="Beta-prop_VPS8"/>
    <property type="match status" value="3"/>
</dbReference>
<feature type="domain" description="Vacuolar protein sorting-associated protein 8 central" evidence="4">
    <location>
        <begin position="1042"/>
        <end position="1094"/>
    </location>
</feature>
<comment type="similarity">
    <text evidence="1">Belongs to the VPS8 family.</text>
</comment>
<feature type="repeat" description="WD" evidence="2">
    <location>
        <begin position="1425"/>
        <end position="1459"/>
    </location>
</feature>
<dbReference type="GO" id="GO:0034058">
    <property type="term" value="P:endosomal vesicle fusion"/>
    <property type="evidence" value="ECO:0007669"/>
    <property type="project" value="TreeGrafter"/>
</dbReference>
<dbReference type="Pfam" id="PF12816">
    <property type="entry name" value="TPR_Vps8"/>
    <property type="match status" value="2"/>
</dbReference>
<evidence type="ECO:0000256" key="1">
    <source>
        <dbReference type="ARBA" id="ARBA00009422"/>
    </source>
</evidence>
<evidence type="ECO:0000256" key="2">
    <source>
        <dbReference type="PROSITE-ProRule" id="PRU00221"/>
    </source>
</evidence>
<dbReference type="Gene3D" id="2.130.10.10">
    <property type="entry name" value="YVTN repeat-like/Quinoprotein amine dehydrogenase"/>
    <property type="match status" value="3"/>
</dbReference>
<sequence>MTKKLSGPPMALVLDSFLQLQSSSDDDDDLDGIPYRTIEEILNDSDSSSSSSSSSFNSAELRRRRFSNLSSEENSNSLPKEESRFFDEDASVSSPETLSTSRISTVNETFKSLETLKSLQLEEKSVESKISSFGRRKSGEFSGNSFSLGRSSSRPFSPLFGGVKPNAKPGAALAAAAAASRSIPTPHAAAIKWRRAGGGTLHKVLDSSVSGSKIVLDGSSVFDGLAPSDDVSNGVGSSDLGGKDERMENFQSSTAESVVRSNSNEEFPGGDEIAVHESNEVFPIKESEEQAQASEVGEIGIQSEEVLSNSNSSTSATFVEPQVTSPWAEEVLNVDENSTVLGSADVNEEQLPSAADENACKMDVSSTFSASTDFAEKDFPSSLGYEKAILVEEDSLFPRSEMPISKDEISLAGDDTSSRSDITELVEDRMVQWESKRGSKRTGKKLRSSMKPLELAEELEKKLASSGLHREEGAAAQPMRLEGIRRGPPAVGYLQIDHNNAITRTISSQAFRHDHGSPQVVAVHANFIAVGMSKGAVVIFPSKYSAHNADNMDAKMLMLSSQGDKSHAPVTSMCFNQQGDLLLVGYGDGHITVWDVHRAAVAKVITGEHTSPVVHTLFLGQDSHVTRQFKAVTGDSKGLVLLHALSVVPLLNRFSIKTQCLLDGQKTGTVLSASPLIIDECYVNALISAPGNAMASTSGIGSMVGGETGWKFFGEGSSLVEEGVVIFVTHQTALVVRLSPTLEVYAQLSRPDGVREGSMPYTAWKCMTQSREKMPGETLENASLLAIAWDRKVQVAKLVKSELKIYREWNLDSAAIGVAWLDDQMLVVLTLRGQLCLFSKEGTQLHQTSFAVDGSGGDDLIAYHTHLTNIFGNPEKAYHNCIAVRGATIYILGPMHLVVSRLLPWKERIQVLRKAGDWMGALDMAMRLYDGHAHGVIDLPRTLDAIREAIMPYLVELLLSYVDEVFSYISVAFCNQIGKMELVDDPRSRSSSVQSDMDEQFARVGGVAVEFCVHITRTDILFDDIFSKFVAVQHGDQHRHILELLEPYILKDMLGCLPPEIMQALVEHYSSKGWLQRVEQCVLHMDISSLDFNQRRTSTPTLLQSLFRGKFKSLPKEESRFFDEDASVSSPETLSTSRISTVNETFKSLETLKSLQLEEKSVESKISSFGRRKSGEFSGNSFSLGRSSSRPFSPLFGGVKPNAKPGAALAAAAAASPESVVRSNSNEEFPGGDEIAVHESNEVFPIKESEEQAQASEVGEIGIQSEEVLSNSNSSTSATFVEPQVTSPWAEEVLNVDENSTVWVQLMLMKNNYLLPQMRMLARWMEEGAAAQPMRLEGIRRGPPAVGYLQIDHNNAITRTISSQAFRHDHGSPQVVAVHANFIAVGMSKGAVVIFPSKYSAHNADNMDAKMLMLSSQGDKSHAPVTSMCFNQQGDLLLVGYGDGHITVWDVHRAAVAKVITGEHTSPVVHTLFLGQDSHVTRQFKAVTGDSKGLVLLHALSVVPCSTVLSASPLIIDECYVNALISAPGNAMASTSGIGSMVGGETGWKFFGEGSSLVEEGVVIFVTHQTALVVRLSPTLEVYAQLSRPDGVRRVPCLHGMEMYDTVTRFLYWYELSQYCFFFALLFLRYDIVSEKMPGETLENASLLAIAWDRKVQVAKLVKSELKIYREWNLDSAAIGVAWLDDQMLVVLTLRGQLCLFSKEGTQLHQTSFAVDGSGGDDLIAYHTHLTNIFGNPEKAYHNCIAVRGANIYTWANASCGFSSSPMEGTHSVLRKAVAFCNQIGKMELVDDPRSRSSSVQSDMDEQFARVGGVAVEFCVHITRTDILFDDIFSKFVAVQHGGTFLELLEPYILKDMLGCLPPEIMQALVEHYSSKGWLQRVEQCVLHMDISSLDFNQRRTSTPTLLQSLFRGKFKSLPKEESRFFDEDASVSSPETLSTSRISTVNETFKSLETLKSLQLEEKSVESKISSFGRRKSGEFSGNSFSLGRSSSRPFSPLFGGVKPNAKPGAALAAAAAASPESVVRSNSNEEFPGGDEIAVHESNEVFPIKESEEQAQASEVGEIGIQSEEVLSNSNSSTSATFVEPQVTSPWAEEVLNVDENSTVWVQLMLMKNNYLLPQMRMLARWMEEGAAAQPMRLEGIRRGPPAVGYLQIDHNNAITRTISSQAFRHDHGSPQVVAVHANFIAVGMSKGAVVIFPSKYSAHNADNMDAKMLMLSSQGDKSHAPVTSMCFNQQGDLLLVGYGDGHITVWDVHRAAVAKVITGEHTSPVVHTLFLGQDSHVTRQFKAVTGDSKGLVLLHALSVVPCSTVLSASPLIIDECYVNALISAPGNAMASTSGIGSMVGGETGWKFFGEGSSLVEEGVVIFVTHQTALVVRLSPTLEVYAQLSRPDGVRRVPCLHGMEMYDTVTRFLYWYELSQYCFFFALLFLRYDIVSEKMPGETLENASLLAIAWDRKVQVAKLVKSELKIYREWNLDSAAIGVAWLDDQMLVVLTLRGQLCLFSKEGTQLHQTSFAVDGSGGDDLIAYHTHLTNIFGNPEKAYHNCIAVRGANIYTWANASCGFSSSPMEGTHSVLRKAVAFCNQIGKMELVDDPRSRSSSVQSDMDEQFARVGGVAVEFCVHITRTDILFDDIFSKFVAVQHGGLRQ</sequence>
<feature type="compositionally biased region" description="Polar residues" evidence="3">
    <location>
        <begin position="251"/>
        <end position="265"/>
    </location>
</feature>
<dbReference type="InterPro" id="IPR036322">
    <property type="entry name" value="WD40_repeat_dom_sf"/>
</dbReference>
<gene>
    <name evidence="5" type="ORF">HHK36_027376</name>
</gene>
<feature type="region of interest" description="Disordered" evidence="3">
    <location>
        <begin position="22"/>
        <end position="91"/>
    </location>
</feature>
<evidence type="ECO:0000256" key="3">
    <source>
        <dbReference type="SAM" id="MobiDB-lite"/>
    </source>
</evidence>
<dbReference type="SUPFAM" id="SSF50978">
    <property type="entry name" value="WD40 repeat-like"/>
    <property type="match status" value="2"/>
</dbReference>
<feature type="compositionally biased region" description="Low complexity" evidence="3">
    <location>
        <begin position="67"/>
        <end position="78"/>
    </location>
</feature>
<feature type="region of interest" description="Disordered" evidence="3">
    <location>
        <begin position="251"/>
        <end position="270"/>
    </location>
</feature>
<proteinExistence type="inferred from homology"/>
<name>A0A834YD46_TETSI</name>
<dbReference type="InterPro" id="IPR045111">
    <property type="entry name" value="Vps41/Vps8"/>
</dbReference>
<keyword evidence="6" id="KW-1185">Reference proteome</keyword>
<dbReference type="InterPro" id="IPR001680">
    <property type="entry name" value="WD40_rpt"/>
</dbReference>
<feature type="compositionally biased region" description="Low complexity" evidence="3">
    <location>
        <begin position="141"/>
        <end position="151"/>
    </location>
</feature>
<dbReference type="PANTHER" id="PTHR12616:SF8">
    <property type="entry name" value="VACUOLAR PROTEIN SORTING-ASSOCIATED PROTEIN 8 HOMOLOG"/>
    <property type="match status" value="1"/>
</dbReference>
<comment type="caution">
    <text evidence="5">The sequence shown here is derived from an EMBL/GenBank/DDBJ whole genome shotgun (WGS) entry which is preliminary data.</text>
</comment>
<dbReference type="GO" id="GO:0005770">
    <property type="term" value="C:late endosome"/>
    <property type="evidence" value="ECO:0007669"/>
    <property type="project" value="TreeGrafter"/>
</dbReference>
<dbReference type="InterPro" id="IPR025941">
    <property type="entry name" value="Vps8_central_dom"/>
</dbReference>
<feature type="repeat" description="WD" evidence="2">
    <location>
        <begin position="570"/>
        <end position="604"/>
    </location>
</feature>
<evidence type="ECO:0000313" key="6">
    <source>
        <dbReference type="Proteomes" id="UP000655225"/>
    </source>
</evidence>
<protein>
    <recommendedName>
        <fullName evidence="4">Vacuolar protein sorting-associated protein 8 central domain-containing protein</fullName>
    </recommendedName>
</protein>
<dbReference type="GO" id="GO:0006623">
    <property type="term" value="P:protein targeting to vacuole"/>
    <property type="evidence" value="ECO:0007669"/>
    <property type="project" value="InterPro"/>
</dbReference>
<evidence type="ECO:0000313" key="5">
    <source>
        <dbReference type="EMBL" id="KAF8379911.1"/>
    </source>
</evidence>
<dbReference type="SMR" id="A0A834YD46"/>
<dbReference type="EMBL" id="JABCRI010000021">
    <property type="protein sequence ID" value="KAF8379911.1"/>
    <property type="molecule type" value="Genomic_DNA"/>
</dbReference>
<dbReference type="Proteomes" id="UP000655225">
    <property type="component" value="Unassembled WGS sequence"/>
</dbReference>
<accession>A0A834YD46</accession>
<feature type="domain" description="Vacuolar protein sorting-associated protein 8 central" evidence="4">
    <location>
        <begin position="1845"/>
        <end position="1898"/>
    </location>
</feature>
<feature type="repeat" description="WD" evidence="2">
    <location>
        <begin position="2229"/>
        <end position="2263"/>
    </location>
</feature>
<feature type="compositionally biased region" description="Low complexity" evidence="3">
    <location>
        <begin position="44"/>
        <end position="55"/>
    </location>
</feature>